<keyword evidence="2" id="KW-1185">Reference proteome</keyword>
<evidence type="ECO:0000313" key="1">
    <source>
        <dbReference type="EMBL" id="GFY00317.1"/>
    </source>
</evidence>
<dbReference type="AlphaFoldDB" id="A0A8X6RRA9"/>
<accession>A0A8X6RRA9</accession>
<dbReference type="Proteomes" id="UP000887159">
    <property type="component" value="Unassembled WGS sequence"/>
</dbReference>
<gene>
    <name evidence="1" type="ORF">TNCV_4711191</name>
</gene>
<evidence type="ECO:0000313" key="2">
    <source>
        <dbReference type="Proteomes" id="UP000887159"/>
    </source>
</evidence>
<protein>
    <submittedName>
        <fullName evidence="1">Uncharacterized protein</fullName>
    </submittedName>
</protein>
<dbReference type="EMBL" id="BMAU01021219">
    <property type="protein sequence ID" value="GFY00317.1"/>
    <property type="molecule type" value="Genomic_DNA"/>
</dbReference>
<proteinExistence type="predicted"/>
<sequence length="111" mass="13169">MQAPSHHIPDRLDRRGIWRSGWPRNCLISCKTVHRNTCGMMFGIIWLKKKARVLQKERYKTVLKMSSKYRYSEPLRTTKGIRIQKKLHPEQNSWLRSYRACNTESIIGTLP</sequence>
<organism evidence="1 2">
    <name type="scientific">Trichonephila clavipes</name>
    <name type="common">Golden silk orbweaver</name>
    <name type="synonym">Nephila clavipes</name>
    <dbReference type="NCBI Taxonomy" id="2585209"/>
    <lineage>
        <taxon>Eukaryota</taxon>
        <taxon>Metazoa</taxon>
        <taxon>Ecdysozoa</taxon>
        <taxon>Arthropoda</taxon>
        <taxon>Chelicerata</taxon>
        <taxon>Arachnida</taxon>
        <taxon>Araneae</taxon>
        <taxon>Araneomorphae</taxon>
        <taxon>Entelegynae</taxon>
        <taxon>Araneoidea</taxon>
        <taxon>Nephilidae</taxon>
        <taxon>Trichonephila</taxon>
    </lineage>
</organism>
<reference evidence="1" key="1">
    <citation type="submission" date="2020-08" db="EMBL/GenBank/DDBJ databases">
        <title>Multicomponent nature underlies the extraordinary mechanical properties of spider dragline silk.</title>
        <authorList>
            <person name="Kono N."/>
            <person name="Nakamura H."/>
            <person name="Mori M."/>
            <person name="Yoshida Y."/>
            <person name="Ohtoshi R."/>
            <person name="Malay A.D."/>
            <person name="Moran D.A.P."/>
            <person name="Tomita M."/>
            <person name="Numata K."/>
            <person name="Arakawa K."/>
        </authorList>
    </citation>
    <scope>NUCLEOTIDE SEQUENCE</scope>
</reference>
<comment type="caution">
    <text evidence="1">The sequence shown here is derived from an EMBL/GenBank/DDBJ whole genome shotgun (WGS) entry which is preliminary data.</text>
</comment>
<name>A0A8X6RRA9_TRICX</name>